<dbReference type="AlphaFoldDB" id="A0A1C9CDI2"/>
<reference evidence="2" key="1">
    <citation type="journal article" date="2016" name="BMC Biol.">
        <title>Parallel evolution of highly conserved plastid genome architecture in red seaweeds and seed plants.</title>
        <authorList>
            <person name="Lee J."/>
            <person name="Cho C.H."/>
            <person name="Park S.I."/>
            <person name="Choi J.W."/>
            <person name="Song H.S."/>
            <person name="West J.A."/>
            <person name="Bhattacharya D."/>
            <person name="Yoon H.S."/>
        </authorList>
    </citation>
    <scope>NUCLEOTIDE SEQUENCE</scope>
</reference>
<dbReference type="SMART" id="SM00316">
    <property type="entry name" value="S1"/>
    <property type="match status" value="3"/>
</dbReference>
<dbReference type="Gene3D" id="2.40.50.140">
    <property type="entry name" value="Nucleic acid-binding proteins"/>
    <property type="match status" value="3"/>
</dbReference>
<gene>
    <name evidence="2" type="primary">rps1</name>
    <name evidence="2" type="ORF">Ceram_146</name>
</gene>
<dbReference type="GeneID" id="29073526"/>
<geneLocation type="plastid" evidence="2"/>
<keyword evidence="2" id="KW-0687">Ribonucleoprotein</keyword>
<feature type="domain" description="S1 motif" evidence="1">
    <location>
        <begin position="106"/>
        <end position="169"/>
    </location>
</feature>
<evidence type="ECO:0000313" key="2">
    <source>
        <dbReference type="EMBL" id="AOM66422.1"/>
    </source>
</evidence>
<dbReference type="CDD" id="cd00164">
    <property type="entry name" value="S1_like"/>
    <property type="match status" value="1"/>
</dbReference>
<dbReference type="PROSITE" id="PS50126">
    <property type="entry name" value="S1"/>
    <property type="match status" value="3"/>
</dbReference>
<keyword evidence="2" id="KW-0689">Ribosomal protein</keyword>
<dbReference type="RefSeq" id="YP_009297079.1">
    <property type="nucleotide sequence ID" value="NC_031174.1"/>
</dbReference>
<proteinExistence type="predicted"/>
<dbReference type="InterPro" id="IPR012340">
    <property type="entry name" value="NA-bd_OB-fold"/>
</dbReference>
<dbReference type="InterPro" id="IPR003029">
    <property type="entry name" value="S1_domain"/>
</dbReference>
<name>A0A1C9CDI2_CERJP</name>
<dbReference type="InterPro" id="IPR052757">
    <property type="entry name" value="Ribosomal_protein_S1"/>
</dbReference>
<protein>
    <submittedName>
        <fullName evidence="2">Ribosomal protein S1</fullName>
    </submittedName>
</protein>
<dbReference type="PANTHER" id="PTHR47559">
    <property type="entry name" value="OS03G0844900 PROTEIN"/>
    <property type="match status" value="1"/>
</dbReference>
<accession>A0A1C9CDI2</accession>
<feature type="domain" description="S1 motif" evidence="1">
    <location>
        <begin position="19"/>
        <end position="88"/>
    </location>
</feature>
<keyword evidence="2" id="KW-0934">Plastid</keyword>
<dbReference type="EMBL" id="KX284719">
    <property type="protein sequence ID" value="AOM66422.1"/>
    <property type="molecule type" value="Genomic_DNA"/>
</dbReference>
<dbReference type="PANTHER" id="PTHR47559:SF1">
    <property type="entry name" value="OS03G0844900 PROTEIN"/>
    <property type="match status" value="1"/>
</dbReference>
<dbReference type="GO" id="GO:0003676">
    <property type="term" value="F:nucleic acid binding"/>
    <property type="evidence" value="ECO:0007669"/>
    <property type="project" value="InterPro"/>
</dbReference>
<evidence type="ECO:0000259" key="1">
    <source>
        <dbReference type="PROSITE" id="PS50126"/>
    </source>
</evidence>
<feature type="domain" description="S1 motif" evidence="1">
    <location>
        <begin position="183"/>
        <end position="251"/>
    </location>
</feature>
<dbReference type="GO" id="GO:0005840">
    <property type="term" value="C:ribosome"/>
    <property type="evidence" value="ECO:0007669"/>
    <property type="project" value="UniProtKB-KW"/>
</dbReference>
<organism evidence="2">
    <name type="scientific">Ceramothamnion japonicum</name>
    <name type="common">Red alga</name>
    <name type="synonym">Ceramium japonicum</name>
    <dbReference type="NCBI Taxonomy" id="218448"/>
    <lineage>
        <taxon>Eukaryota</taxon>
        <taxon>Rhodophyta</taxon>
        <taxon>Florideophyceae</taxon>
        <taxon>Rhodymeniophycidae</taxon>
        <taxon>Ceramiales</taxon>
        <taxon>Ceramiaceae</taxon>
        <taxon>Ceramothamnion</taxon>
    </lineage>
</organism>
<dbReference type="SUPFAM" id="SSF50249">
    <property type="entry name" value="Nucleic acid-binding proteins"/>
    <property type="match status" value="3"/>
</dbReference>
<sequence length="254" mass="29840">MYTDFKFMLDKYRYNLHAGDIVAGRILYKETKGFIVNIGDQLAGYLPTEEIPLKFQYSINEYLLINMTREFFILTYNKIKKQLILSIKRLDYMQSWKRIKQLQKEKVVFKLPVTSINKGGIITYLENIQSFIPNSHISPNQKNYRNSKYIQCQLLIIDEKNNQIILSNKSAILQSSSHKFRIGELVYGKIVQIKQYGLFLELNNIIALLHISEIGSHYIHNLYINFSIEQIIKVKIIHVDFKQGRLSLSKKLNI</sequence>
<dbReference type="Pfam" id="PF00575">
    <property type="entry name" value="S1"/>
    <property type="match status" value="2"/>
</dbReference>